<feature type="region of interest" description="Disordered" evidence="1">
    <location>
        <begin position="13"/>
        <end position="47"/>
    </location>
</feature>
<accession>C2BHZ5</accession>
<sequence>MGVVNQATEFTAKFKKKTTPPAPSGDTTDDVIPYLPGETVPTKGSDNKDIPATYITVTFKAEVIEGAAAGTVTVKGKTGAVVYAK</sequence>
<gene>
    <name evidence="2" type="ORF">HMPREF0072_1965</name>
</gene>
<comment type="caution">
    <text evidence="2">The sequence shown here is derived from an EMBL/GenBank/DDBJ whole genome shotgun (WGS) entry which is preliminary data.</text>
</comment>
<feature type="non-terminal residue" evidence="2">
    <location>
        <position position="85"/>
    </location>
</feature>
<proteinExistence type="predicted"/>
<keyword evidence="3" id="KW-1185">Reference proteome</keyword>
<dbReference type="EMBL" id="ABYO01000272">
    <property type="protein sequence ID" value="EEI85471.1"/>
    <property type="molecule type" value="Genomic_DNA"/>
</dbReference>
<name>C2BHZ5_9FIRM</name>
<evidence type="ECO:0000313" key="3">
    <source>
        <dbReference type="Proteomes" id="UP000005984"/>
    </source>
</evidence>
<protein>
    <submittedName>
        <fullName evidence="2">Uncharacterized protein</fullName>
    </submittedName>
</protein>
<evidence type="ECO:0000256" key="1">
    <source>
        <dbReference type="SAM" id="MobiDB-lite"/>
    </source>
</evidence>
<evidence type="ECO:0000313" key="2">
    <source>
        <dbReference type="EMBL" id="EEI85471.1"/>
    </source>
</evidence>
<dbReference type="AlphaFoldDB" id="C2BHZ5"/>
<dbReference type="HOGENOM" id="CLU_2517645_0_0_9"/>
<reference evidence="2 3" key="1">
    <citation type="submission" date="2008-10" db="EMBL/GenBank/DDBJ databases">
        <authorList>
            <person name="Qin X."/>
            <person name="Bachman B."/>
            <person name="Battles P."/>
            <person name="Bell A."/>
            <person name="Bess C."/>
            <person name="Bickham C."/>
            <person name="Chaboub L."/>
            <person name="Chen D."/>
            <person name="Coyle M."/>
            <person name="Deiros D.R."/>
            <person name="Dinh H."/>
            <person name="Forbes L."/>
            <person name="Fowler G."/>
            <person name="Francisco L."/>
            <person name="Fu Q."/>
            <person name="Gubbala S."/>
            <person name="Hale W."/>
            <person name="Han Y."/>
            <person name="Hemphill L."/>
            <person name="Highlander S.K."/>
            <person name="Hirani K."/>
            <person name="Hogues M."/>
            <person name="Jackson L."/>
            <person name="Jakkamsetti A."/>
            <person name="Javaid M."/>
            <person name="Jiang H."/>
            <person name="Korchina V."/>
            <person name="Kovar C."/>
            <person name="Lara F."/>
            <person name="Lee S."/>
            <person name="Mata R."/>
            <person name="Mathew T."/>
            <person name="Moen C."/>
            <person name="Morales K."/>
            <person name="Munidasa M."/>
            <person name="Nazareth L."/>
            <person name="Ngo R."/>
            <person name="Nguyen L."/>
            <person name="Okwuonu G."/>
            <person name="Ongeri F."/>
            <person name="Patil S."/>
            <person name="Petrosino J."/>
            <person name="Pham C."/>
            <person name="Pham P."/>
            <person name="Pu L.-L."/>
            <person name="Puazo M."/>
            <person name="Raj R."/>
            <person name="Reid J."/>
            <person name="Rouhana J."/>
            <person name="Saada N."/>
            <person name="Shang Y."/>
            <person name="Simmons D."/>
            <person name="Thornton R."/>
            <person name="Warren J."/>
            <person name="Weissenberger G."/>
            <person name="Zhang J."/>
            <person name="Zhang L."/>
            <person name="Zhou C."/>
            <person name="Zhu D."/>
            <person name="Muzny D."/>
            <person name="Worley K."/>
            <person name="Gibbs R."/>
        </authorList>
    </citation>
    <scope>NUCLEOTIDE SEQUENCE [LARGE SCALE GENOMIC DNA]</scope>
    <source>
        <strain evidence="2 3">ATCC 51172</strain>
    </source>
</reference>
<organism evidence="2 3">
    <name type="scientific">Anaerococcus lactolyticus ATCC 51172</name>
    <dbReference type="NCBI Taxonomy" id="525254"/>
    <lineage>
        <taxon>Bacteria</taxon>
        <taxon>Bacillati</taxon>
        <taxon>Bacillota</taxon>
        <taxon>Tissierellia</taxon>
        <taxon>Tissierellales</taxon>
        <taxon>Peptoniphilaceae</taxon>
        <taxon>Anaerococcus</taxon>
    </lineage>
</organism>
<dbReference type="Proteomes" id="UP000005984">
    <property type="component" value="Unassembled WGS sequence"/>
</dbReference>